<protein>
    <submittedName>
        <fullName evidence="3">Disulfide bond formation protein DsbA</fullName>
    </submittedName>
</protein>
<evidence type="ECO:0000313" key="3">
    <source>
        <dbReference type="EMBL" id="ARJ07799.1"/>
    </source>
</evidence>
<dbReference type="InterPro" id="IPR013766">
    <property type="entry name" value="Thioredoxin_domain"/>
</dbReference>
<dbReference type="Gene3D" id="3.40.30.10">
    <property type="entry name" value="Glutaredoxin"/>
    <property type="match status" value="1"/>
</dbReference>
<feature type="domain" description="Thioredoxin" evidence="2">
    <location>
        <begin position="20"/>
        <end position="212"/>
    </location>
</feature>
<dbReference type="PROSITE" id="PS51352">
    <property type="entry name" value="THIOREDOXIN_2"/>
    <property type="match status" value="1"/>
</dbReference>
<reference evidence="3 4" key="1">
    <citation type="submission" date="2017-04" db="EMBL/GenBank/DDBJ databases">
        <authorList>
            <person name="Afonso C.L."/>
            <person name="Miller P.J."/>
            <person name="Scott M.A."/>
            <person name="Spackman E."/>
            <person name="Goraichik I."/>
            <person name="Dimitrov K.M."/>
            <person name="Suarez D.L."/>
            <person name="Swayne D.E."/>
        </authorList>
    </citation>
    <scope>NUCLEOTIDE SEQUENCE [LARGE SCALE GENOMIC DNA]</scope>
    <source>
        <strain evidence="4">XA(T)</strain>
        <plasmid evidence="4">Plasmid unnamed2</plasmid>
    </source>
</reference>
<dbReference type="Pfam" id="PF13462">
    <property type="entry name" value="Thioredoxin_4"/>
    <property type="match status" value="1"/>
</dbReference>
<accession>A0A1X9LWZ2</accession>
<dbReference type="PANTHER" id="PTHR13887">
    <property type="entry name" value="GLUTATHIONE S-TRANSFERASE KAPPA"/>
    <property type="match status" value="1"/>
</dbReference>
<sequence length="213" mass="23019">MIALVAVFAAIASVLTIIFVSVGNSIDDKTVAATSAATPLVRDDSRVLDTGPDGAPVLVEFLDFECEVCGAFYPYVEQIREEYAGQITVVTRYFPIPSHQNSMTAAIAVEAAAQQGMFEQMYQKMFQNQKAWGERQDSQATVFRGYAENLGLDMAAYDAAVADPATQARVQQDFDAGTALGVKGTPTFFLNGTMMSIESLDDFRAQIDAALGR</sequence>
<evidence type="ECO:0000313" key="4">
    <source>
        <dbReference type="Proteomes" id="UP000192775"/>
    </source>
</evidence>
<comment type="similarity">
    <text evidence="1">Belongs to the thioredoxin family. DsbA subfamily.</text>
</comment>
<dbReference type="SUPFAM" id="SSF52833">
    <property type="entry name" value="Thioredoxin-like"/>
    <property type="match status" value="1"/>
</dbReference>
<dbReference type="EMBL" id="CP020717">
    <property type="protein sequence ID" value="ARJ07799.1"/>
    <property type="molecule type" value="Genomic_DNA"/>
</dbReference>
<proteinExistence type="inferred from homology"/>
<geneLocation type="plasmid" evidence="3">
    <name>unnamed2</name>
</geneLocation>
<evidence type="ECO:0000256" key="1">
    <source>
        <dbReference type="ARBA" id="ARBA00005791"/>
    </source>
</evidence>
<evidence type="ECO:0000259" key="2">
    <source>
        <dbReference type="PROSITE" id="PS51352"/>
    </source>
</evidence>
<dbReference type="InterPro" id="IPR036249">
    <property type="entry name" value="Thioredoxin-like_sf"/>
</dbReference>
<dbReference type="KEGG" id="cphy:B5808_20330"/>
<gene>
    <name evidence="3" type="ORF">B5808_20330</name>
</gene>
<dbReference type="PANTHER" id="PTHR13887:SF56">
    <property type="entry name" value="THIOREDOXIN-LIKE REDUCTASE RV2466C"/>
    <property type="match status" value="1"/>
</dbReference>
<dbReference type="Proteomes" id="UP000192775">
    <property type="component" value="Plasmid unnamed2"/>
</dbReference>
<keyword evidence="3" id="KW-0614">Plasmid</keyword>
<keyword evidence="4" id="KW-1185">Reference proteome</keyword>
<dbReference type="AlphaFoldDB" id="A0A1X9LWZ2"/>
<name>A0A1X9LWZ2_9MICO</name>
<dbReference type="InterPro" id="IPR012336">
    <property type="entry name" value="Thioredoxin-like_fold"/>
</dbReference>
<organism evidence="3 4">
    <name type="scientific">Cnuibacter physcomitrellae</name>
    <dbReference type="NCBI Taxonomy" id="1619308"/>
    <lineage>
        <taxon>Bacteria</taxon>
        <taxon>Bacillati</taxon>
        <taxon>Actinomycetota</taxon>
        <taxon>Actinomycetes</taxon>
        <taxon>Micrococcales</taxon>
        <taxon>Microbacteriaceae</taxon>
        <taxon>Cnuibacter</taxon>
    </lineage>
</organism>